<comment type="similarity">
    <text evidence="2">Belongs to the CTL (choline transporter-like) family.</text>
</comment>
<evidence type="ECO:0000256" key="6">
    <source>
        <dbReference type="SAM" id="Phobius"/>
    </source>
</evidence>
<evidence type="ECO:0000256" key="4">
    <source>
        <dbReference type="ARBA" id="ARBA00022989"/>
    </source>
</evidence>
<dbReference type="EMBL" id="CAJPWZ010001792">
    <property type="protein sequence ID" value="CAG2223884.1"/>
    <property type="molecule type" value="Genomic_DNA"/>
</dbReference>
<dbReference type="GO" id="GO:0022857">
    <property type="term" value="F:transmembrane transporter activity"/>
    <property type="evidence" value="ECO:0007669"/>
    <property type="project" value="InterPro"/>
</dbReference>
<dbReference type="AlphaFoldDB" id="A0A8S3SW55"/>
<comment type="caution">
    <text evidence="7">The sequence shown here is derived from an EMBL/GenBank/DDBJ whole genome shotgun (WGS) entry which is preliminary data.</text>
</comment>
<evidence type="ECO:0000313" key="7">
    <source>
        <dbReference type="EMBL" id="CAG2223884.1"/>
    </source>
</evidence>
<comment type="subcellular location">
    <subcellularLocation>
        <location evidence="1">Membrane</location>
        <topology evidence="1">Multi-pass membrane protein</topology>
    </subcellularLocation>
</comment>
<dbReference type="GO" id="GO:0016020">
    <property type="term" value="C:membrane"/>
    <property type="evidence" value="ECO:0007669"/>
    <property type="project" value="UniProtKB-SubCell"/>
</dbReference>
<dbReference type="Proteomes" id="UP000683360">
    <property type="component" value="Unassembled WGS sequence"/>
</dbReference>
<feature type="transmembrane region" description="Helical" evidence="6">
    <location>
        <begin position="41"/>
        <end position="62"/>
    </location>
</feature>
<dbReference type="PANTHER" id="PTHR12385">
    <property type="entry name" value="CHOLINE TRANSPORTER-LIKE (SLC FAMILY 44)"/>
    <property type="match status" value="1"/>
</dbReference>
<sequence>MPCCGKVWVTKVKPLDGQKKDEKEDTSLDDGPLTDRSCTDVLFLIILVLYLAGMVYVAYIGINKGDPYKMIYGVDSWGNICNQRNFTSTRRILPPRLIQGLPVLDESIYISTCVSGCPNDTLVDGSAIDEYRNTSGINLCRYDTLSYVSDNQICPTPPITKHVSVFNRCIPEVLVNLAGTMARSFTSVLSSVTVGGDISKV</sequence>
<reference evidence="7" key="1">
    <citation type="submission" date="2021-03" db="EMBL/GenBank/DDBJ databases">
        <authorList>
            <person name="Bekaert M."/>
        </authorList>
    </citation>
    <scope>NUCLEOTIDE SEQUENCE</scope>
</reference>
<keyword evidence="3 6" id="KW-0812">Transmembrane</keyword>
<dbReference type="PANTHER" id="PTHR12385:SF96">
    <property type="entry name" value="CHOLINE TRANSPORTER-LIKE PROTEIN"/>
    <property type="match status" value="1"/>
</dbReference>
<protein>
    <submittedName>
        <fullName evidence="7">SLC44A1</fullName>
    </submittedName>
</protein>
<evidence type="ECO:0000313" key="8">
    <source>
        <dbReference type="Proteomes" id="UP000683360"/>
    </source>
</evidence>
<keyword evidence="5 6" id="KW-0472">Membrane</keyword>
<evidence type="ECO:0000256" key="3">
    <source>
        <dbReference type="ARBA" id="ARBA00022692"/>
    </source>
</evidence>
<organism evidence="7 8">
    <name type="scientific">Mytilus edulis</name>
    <name type="common">Blue mussel</name>
    <dbReference type="NCBI Taxonomy" id="6550"/>
    <lineage>
        <taxon>Eukaryota</taxon>
        <taxon>Metazoa</taxon>
        <taxon>Spiralia</taxon>
        <taxon>Lophotrochozoa</taxon>
        <taxon>Mollusca</taxon>
        <taxon>Bivalvia</taxon>
        <taxon>Autobranchia</taxon>
        <taxon>Pteriomorphia</taxon>
        <taxon>Mytilida</taxon>
        <taxon>Mytiloidea</taxon>
        <taxon>Mytilidae</taxon>
        <taxon>Mytilinae</taxon>
        <taxon>Mytilus</taxon>
    </lineage>
</organism>
<evidence type="ECO:0000256" key="5">
    <source>
        <dbReference type="ARBA" id="ARBA00023136"/>
    </source>
</evidence>
<proteinExistence type="inferred from homology"/>
<evidence type="ECO:0000256" key="1">
    <source>
        <dbReference type="ARBA" id="ARBA00004141"/>
    </source>
</evidence>
<accession>A0A8S3SW55</accession>
<keyword evidence="4 6" id="KW-1133">Transmembrane helix</keyword>
<name>A0A8S3SW55_MYTED</name>
<keyword evidence="8" id="KW-1185">Reference proteome</keyword>
<dbReference type="OrthoDB" id="420519at2759"/>
<dbReference type="InterPro" id="IPR007603">
    <property type="entry name" value="Choline_transptr-like"/>
</dbReference>
<evidence type="ECO:0000256" key="2">
    <source>
        <dbReference type="ARBA" id="ARBA00007168"/>
    </source>
</evidence>
<gene>
    <name evidence="7" type="ORF">MEDL_37119</name>
</gene>